<dbReference type="GO" id="GO:0016853">
    <property type="term" value="F:isomerase activity"/>
    <property type="evidence" value="ECO:0007669"/>
    <property type="project" value="UniProtKB-KW"/>
</dbReference>
<dbReference type="EMBL" id="CP063849">
    <property type="protein sequence ID" value="QOY89899.1"/>
    <property type="molecule type" value="Genomic_DNA"/>
</dbReference>
<dbReference type="Pfam" id="PF00378">
    <property type="entry name" value="ECH_1"/>
    <property type="match status" value="1"/>
</dbReference>
<dbReference type="KEGG" id="pfer:IRI77_08075"/>
<dbReference type="PANTHER" id="PTHR42964:SF1">
    <property type="entry name" value="POLYKETIDE BIOSYNTHESIS ENOYL-COA HYDRATASE PKSH-RELATED"/>
    <property type="match status" value="1"/>
</dbReference>
<dbReference type="GO" id="GO:0008300">
    <property type="term" value="P:isoprenoid catabolic process"/>
    <property type="evidence" value="ECO:0007669"/>
    <property type="project" value="TreeGrafter"/>
</dbReference>
<accession>A0A7S7NUD0</accession>
<keyword evidence="3" id="KW-1185">Reference proteome</keyword>
<name>A0A7S7NUD0_PALFE</name>
<reference evidence="2 3" key="1">
    <citation type="submission" date="2020-10" db="EMBL/GenBank/DDBJ databases">
        <title>Complete genome sequence of Paludibaculum fermentans P105T, a facultatively anaerobic acidobacterium capable of dissimilatory Fe(III) reduction.</title>
        <authorList>
            <person name="Dedysh S.N."/>
            <person name="Beletsky A.V."/>
            <person name="Kulichevskaya I.S."/>
            <person name="Mardanov A.V."/>
            <person name="Ravin N.V."/>
        </authorList>
    </citation>
    <scope>NUCLEOTIDE SEQUENCE [LARGE SCALE GENOMIC DNA]</scope>
    <source>
        <strain evidence="2 3">P105</strain>
    </source>
</reference>
<comment type="similarity">
    <text evidence="1">Belongs to the enoyl-CoA hydratase/isomerase family.</text>
</comment>
<proteinExistence type="inferred from homology"/>
<gene>
    <name evidence="2" type="ORF">IRI77_08075</name>
</gene>
<dbReference type="InterPro" id="IPR051683">
    <property type="entry name" value="Enoyl-CoA_Hydratase/Isomerase"/>
</dbReference>
<evidence type="ECO:0000313" key="3">
    <source>
        <dbReference type="Proteomes" id="UP000593892"/>
    </source>
</evidence>
<dbReference type="PANTHER" id="PTHR42964">
    <property type="entry name" value="ENOYL-COA HYDRATASE"/>
    <property type="match status" value="1"/>
</dbReference>
<sequence>MSQLMISREERVLRMTLNNPEKRNALDEKLCRDLVEALREAGRDRTVGCVLLDGSGQIFCSGMDLEDALQPDAPERMEIHEQLFTFGVHYHKPIVAAVQGGALGGGIGLLANCHVVLAAQGANFGLTEIRVGLWPFVIHRAVALAIGERRTVELSLTGRIFGTNEAQQYGLVHEVVPPFELDDRATNTARMLAHASQETLRRGLDFVQKSREMSWETAGRLAAEFRAKTFRSADFIEGVRAFREKRKPVWPSLNVK</sequence>
<dbReference type="InterPro" id="IPR029045">
    <property type="entry name" value="ClpP/crotonase-like_dom_sf"/>
</dbReference>
<dbReference type="InterPro" id="IPR014748">
    <property type="entry name" value="Enoyl-CoA_hydra_C"/>
</dbReference>
<evidence type="ECO:0000313" key="2">
    <source>
        <dbReference type="EMBL" id="QOY89899.1"/>
    </source>
</evidence>
<dbReference type="Proteomes" id="UP000593892">
    <property type="component" value="Chromosome"/>
</dbReference>
<dbReference type="RefSeq" id="WP_194451562.1">
    <property type="nucleotide sequence ID" value="NZ_CP063849.1"/>
</dbReference>
<dbReference type="AlphaFoldDB" id="A0A7S7NUD0"/>
<dbReference type="Gene3D" id="1.10.12.10">
    <property type="entry name" value="Lyase 2-enoyl-coa Hydratase, Chain A, domain 2"/>
    <property type="match status" value="1"/>
</dbReference>
<protein>
    <submittedName>
        <fullName evidence="2">Enoyl-CoA hydratase/isomerase family protein</fullName>
    </submittedName>
</protein>
<dbReference type="SUPFAM" id="SSF52096">
    <property type="entry name" value="ClpP/crotonase"/>
    <property type="match status" value="1"/>
</dbReference>
<organism evidence="2 3">
    <name type="scientific">Paludibaculum fermentans</name>
    <dbReference type="NCBI Taxonomy" id="1473598"/>
    <lineage>
        <taxon>Bacteria</taxon>
        <taxon>Pseudomonadati</taxon>
        <taxon>Acidobacteriota</taxon>
        <taxon>Terriglobia</taxon>
        <taxon>Bryobacterales</taxon>
        <taxon>Bryobacteraceae</taxon>
        <taxon>Paludibaculum</taxon>
    </lineage>
</organism>
<evidence type="ECO:0000256" key="1">
    <source>
        <dbReference type="ARBA" id="ARBA00005254"/>
    </source>
</evidence>
<dbReference type="InterPro" id="IPR001753">
    <property type="entry name" value="Enoyl-CoA_hydra/iso"/>
</dbReference>
<dbReference type="Gene3D" id="3.90.226.10">
    <property type="entry name" value="2-enoyl-CoA Hydratase, Chain A, domain 1"/>
    <property type="match status" value="1"/>
</dbReference>
<keyword evidence="2" id="KW-0413">Isomerase</keyword>
<dbReference type="CDD" id="cd06558">
    <property type="entry name" value="crotonase-like"/>
    <property type="match status" value="1"/>
</dbReference>